<evidence type="ECO:0000313" key="2">
    <source>
        <dbReference type="EMBL" id="SDD71666.1"/>
    </source>
</evidence>
<dbReference type="EMBL" id="FNAN01000002">
    <property type="protein sequence ID" value="SDD71666.1"/>
    <property type="molecule type" value="Genomic_DNA"/>
</dbReference>
<evidence type="ECO:0000313" key="3">
    <source>
        <dbReference type="Proteomes" id="UP000198748"/>
    </source>
</evidence>
<organism evidence="2 3">
    <name type="scientific">Dyadobacter soli</name>
    <dbReference type="NCBI Taxonomy" id="659014"/>
    <lineage>
        <taxon>Bacteria</taxon>
        <taxon>Pseudomonadati</taxon>
        <taxon>Bacteroidota</taxon>
        <taxon>Cytophagia</taxon>
        <taxon>Cytophagales</taxon>
        <taxon>Spirosomataceae</taxon>
        <taxon>Dyadobacter</taxon>
    </lineage>
</organism>
<feature type="compositionally biased region" description="Polar residues" evidence="1">
    <location>
        <begin position="7"/>
        <end position="23"/>
    </location>
</feature>
<proteinExistence type="predicted"/>
<dbReference type="Proteomes" id="UP000198748">
    <property type="component" value="Unassembled WGS sequence"/>
</dbReference>
<evidence type="ECO:0000256" key="1">
    <source>
        <dbReference type="SAM" id="MobiDB-lite"/>
    </source>
</evidence>
<name>A0A1G6X2Z5_9BACT</name>
<gene>
    <name evidence="2" type="ORF">SAMN04487996_10235</name>
</gene>
<feature type="region of interest" description="Disordered" evidence="1">
    <location>
        <begin position="1"/>
        <end position="32"/>
    </location>
</feature>
<reference evidence="3" key="1">
    <citation type="submission" date="2016-10" db="EMBL/GenBank/DDBJ databases">
        <authorList>
            <person name="Varghese N."/>
            <person name="Submissions S."/>
        </authorList>
    </citation>
    <scope>NUCLEOTIDE SEQUENCE [LARGE SCALE GENOMIC DNA]</scope>
    <source>
        <strain evidence="3">DSM 25329</strain>
    </source>
</reference>
<accession>A0A1G6X2Z5</accession>
<sequence length="46" mass="4906">MIDGSKLGSQTSTGNQDNAQIGQTGPEMDNAPTEIYNGLLLIRKVE</sequence>
<protein>
    <submittedName>
        <fullName evidence="2">Uncharacterized protein</fullName>
    </submittedName>
</protein>
<dbReference type="AlphaFoldDB" id="A0A1G6X2Z5"/>
<keyword evidence="3" id="KW-1185">Reference proteome</keyword>